<keyword evidence="4" id="KW-0328">Glycosyltransferase</keyword>
<evidence type="ECO:0000256" key="5">
    <source>
        <dbReference type="ARBA" id="ARBA00022679"/>
    </source>
</evidence>
<evidence type="ECO:0000256" key="4">
    <source>
        <dbReference type="ARBA" id="ARBA00022676"/>
    </source>
</evidence>
<dbReference type="PANTHER" id="PTHR42655">
    <property type="entry name" value="GLYCOGEN PHOSPHORYLASE"/>
    <property type="match status" value="1"/>
</dbReference>
<protein>
    <recommendedName>
        <fullName evidence="3">glycogen phosphorylase</fullName>
        <ecNumber evidence="3">2.4.1.1</ecNumber>
    </recommendedName>
</protein>
<dbReference type="Pfam" id="PF00343">
    <property type="entry name" value="Phosphorylase"/>
    <property type="match status" value="2"/>
</dbReference>
<gene>
    <name evidence="8" type="primary">glgP</name>
    <name evidence="8" type="ORF">DSAG12_03745</name>
</gene>
<reference evidence="8 9" key="2">
    <citation type="journal article" date="2024" name="Int. J. Syst. Evol. Microbiol.">
        <title>Promethearchaeum syntrophicum gen. nov., sp. nov., an anaerobic, obligately syntrophic archaeon, the first isolate of the lineage 'Asgard' archaea, and proposal of the new archaeal phylum Promethearchaeota phyl. nov. and kingdom Promethearchaeati regn. nov.</title>
        <authorList>
            <person name="Imachi H."/>
            <person name="Nobu M.K."/>
            <person name="Kato S."/>
            <person name="Takaki Y."/>
            <person name="Miyazaki M."/>
            <person name="Miyata M."/>
            <person name="Ogawara M."/>
            <person name="Saito Y."/>
            <person name="Sakai S."/>
            <person name="Tahara Y.O."/>
            <person name="Takano Y."/>
            <person name="Tasumi E."/>
            <person name="Uematsu K."/>
            <person name="Yoshimura T."/>
            <person name="Itoh T."/>
            <person name="Ohkuma M."/>
            <person name="Takai K."/>
        </authorList>
    </citation>
    <scope>NUCLEOTIDE SEQUENCE [LARGE SCALE GENOMIC DNA]</scope>
    <source>
        <strain evidence="8 9">MK-D1</strain>
    </source>
</reference>
<reference evidence="8 9" key="1">
    <citation type="journal article" date="2020" name="Nature">
        <title>Isolation of an archaeon at the prokaryote-eukaryote interface.</title>
        <authorList>
            <person name="Imachi H."/>
            <person name="Nobu M.K."/>
            <person name="Nakahara N."/>
            <person name="Morono Y."/>
            <person name="Ogawara M."/>
            <person name="Takaki Y."/>
            <person name="Takano Y."/>
            <person name="Uematsu K."/>
            <person name="Ikuta T."/>
            <person name="Ito M."/>
            <person name="Matsui Y."/>
            <person name="Miyazaki M."/>
            <person name="Murata K."/>
            <person name="Saito Y."/>
            <person name="Sakai S."/>
            <person name="Song C."/>
            <person name="Tasumi E."/>
            <person name="Yamanaka Y."/>
            <person name="Yamaguchi T."/>
            <person name="Kamagata Y."/>
            <person name="Tamaki H."/>
            <person name="Takai K."/>
        </authorList>
    </citation>
    <scope>NUCLEOTIDE SEQUENCE [LARGE SCALE GENOMIC DNA]</scope>
    <source>
        <strain evidence="8 9">MK-D1</strain>
    </source>
</reference>
<dbReference type="Proteomes" id="UP000321408">
    <property type="component" value="Chromosome"/>
</dbReference>
<dbReference type="GO" id="GO:0030170">
    <property type="term" value="F:pyridoxal phosphate binding"/>
    <property type="evidence" value="ECO:0007669"/>
    <property type="project" value="InterPro"/>
</dbReference>
<evidence type="ECO:0000313" key="8">
    <source>
        <dbReference type="EMBL" id="QEE17907.1"/>
    </source>
</evidence>
<comment type="cofactor">
    <cofactor evidence="1">
        <name>pyridoxal 5'-phosphate</name>
        <dbReference type="ChEBI" id="CHEBI:597326"/>
    </cofactor>
</comment>
<keyword evidence="9" id="KW-1185">Reference proteome</keyword>
<keyword evidence="5" id="KW-0808">Transferase</keyword>
<dbReference type="InterPro" id="IPR052182">
    <property type="entry name" value="Glycogen/Maltodextrin_Phosph"/>
</dbReference>
<dbReference type="GeneID" id="41331713"/>
<sequence>MFEMDKKQRNIAYFSMEIALESDIPTYSGGLGVLAGDTLRSAADLEIPLVAVTLCYDKGYFFQEVVQGRQIEREIQWEFSSEFVKMPNIIELDIQEKKFKVGAWMYTMSGITGGTIPIILLDTNIEGNEHWQKNFTHILYDATPFQRAVQEMILGMGGIKMLESLGFTNIQTHHMNEGHAAFGVFELLEKYKGDLEEVKRRCIFTTHTPVPAGHDHFSYELIKDIFRDRLPENYKELGGEYDLNMSLLALNGSRYCNGVAQKHGVVSRKMFPGYEIDAITNGVHNGFWINKYLKELFDERIPGWATDYKKLDDVWDFGNFELWETHLQAKLDLMDYEKSHSWVLLDERKLTIGFARRITEYKRPTLLFSDVERLGKICDKKVQFIFAGKSHPRDEQGKGYIKQISDMSDYLYDSYGIGVVFLGAYDMDLSHLLVGGVDVWLNNPRRYMEASGTSGMKASLNGVMNLSVLDGWWIEGYQRDPMAGWAIGCGPEDPKATQYPDSYDANDLYTKLEREIIPLYYNNRDGWTERMKHAIRLGTYFNTHRMVEEYAERAWKLKAQNRWKSLLKSEEEFS</sequence>
<dbReference type="InterPro" id="IPR000811">
    <property type="entry name" value="Glyco_trans_35"/>
</dbReference>
<dbReference type="KEGG" id="psyt:DSAG12_03745"/>
<evidence type="ECO:0000256" key="7">
    <source>
        <dbReference type="ARBA" id="ARBA00023277"/>
    </source>
</evidence>
<dbReference type="EC" id="2.4.1.1" evidence="3"/>
<evidence type="ECO:0000256" key="3">
    <source>
        <dbReference type="ARBA" id="ARBA00012591"/>
    </source>
</evidence>
<keyword evidence="6" id="KW-0663">Pyridoxal phosphate</keyword>
<keyword evidence="7" id="KW-0119">Carbohydrate metabolism</keyword>
<evidence type="ECO:0000256" key="6">
    <source>
        <dbReference type="ARBA" id="ARBA00022898"/>
    </source>
</evidence>
<dbReference type="GO" id="GO:0005975">
    <property type="term" value="P:carbohydrate metabolic process"/>
    <property type="evidence" value="ECO:0007669"/>
    <property type="project" value="InterPro"/>
</dbReference>
<dbReference type="SUPFAM" id="SSF53756">
    <property type="entry name" value="UDP-Glycosyltransferase/glycogen phosphorylase"/>
    <property type="match status" value="1"/>
</dbReference>
<proteinExistence type="inferred from homology"/>
<name>A0A5B9DGX0_9ARCH</name>
<dbReference type="InterPro" id="IPR011834">
    <property type="entry name" value="Agluc_phsphrylas"/>
</dbReference>
<evidence type="ECO:0000256" key="2">
    <source>
        <dbReference type="ARBA" id="ARBA00006047"/>
    </source>
</evidence>
<evidence type="ECO:0000256" key="1">
    <source>
        <dbReference type="ARBA" id="ARBA00001933"/>
    </source>
</evidence>
<dbReference type="EMBL" id="CP042905">
    <property type="protein sequence ID" value="QEE17907.1"/>
    <property type="molecule type" value="Genomic_DNA"/>
</dbReference>
<dbReference type="Gene3D" id="3.40.50.2000">
    <property type="entry name" value="Glycogen Phosphorylase B"/>
    <property type="match status" value="3"/>
</dbReference>
<organism evidence="8 9">
    <name type="scientific">Promethearchaeum syntrophicum</name>
    <dbReference type="NCBI Taxonomy" id="2594042"/>
    <lineage>
        <taxon>Archaea</taxon>
        <taxon>Promethearchaeati</taxon>
        <taxon>Promethearchaeota</taxon>
        <taxon>Promethearchaeia</taxon>
        <taxon>Promethearchaeales</taxon>
        <taxon>Promethearchaeaceae</taxon>
        <taxon>Promethearchaeum</taxon>
    </lineage>
</organism>
<comment type="similarity">
    <text evidence="2">Belongs to the glycogen phosphorylase family.</text>
</comment>
<dbReference type="GO" id="GO:0008184">
    <property type="term" value="F:glycogen phosphorylase activity"/>
    <property type="evidence" value="ECO:0007669"/>
    <property type="project" value="InterPro"/>
</dbReference>
<dbReference type="AlphaFoldDB" id="A0A5B9DGX0"/>
<dbReference type="NCBIfam" id="TIGR02094">
    <property type="entry name" value="more_P_ylases"/>
    <property type="match status" value="1"/>
</dbReference>
<dbReference type="PROSITE" id="PS00102">
    <property type="entry name" value="PHOSPHORYLASE"/>
    <property type="match status" value="1"/>
</dbReference>
<evidence type="ECO:0000313" key="9">
    <source>
        <dbReference type="Proteomes" id="UP000321408"/>
    </source>
</evidence>
<dbReference type="InterPro" id="IPR035090">
    <property type="entry name" value="Pyridoxal_P_attach_site"/>
</dbReference>
<dbReference type="PANTHER" id="PTHR42655:SF1">
    <property type="entry name" value="GLYCOGEN PHOSPHORYLASE"/>
    <property type="match status" value="1"/>
</dbReference>
<dbReference type="RefSeq" id="WP_244626286.1">
    <property type="nucleotide sequence ID" value="NZ_CP042905.2"/>
</dbReference>
<accession>A0A5B9DGX0</accession>